<feature type="domain" description="Nephrocystin 3-like N-terminal" evidence="4">
    <location>
        <begin position="194"/>
        <end position="360"/>
    </location>
</feature>
<proteinExistence type="predicted"/>
<comment type="caution">
    <text evidence="5">The sequence shown here is derived from an EMBL/GenBank/DDBJ whole genome shotgun (WGS) entry which is preliminary data.</text>
</comment>
<evidence type="ECO:0000313" key="5">
    <source>
        <dbReference type="EMBL" id="CAG8957981.1"/>
    </source>
</evidence>
<evidence type="ECO:0000256" key="2">
    <source>
        <dbReference type="PROSITE-ProRule" id="PRU00023"/>
    </source>
</evidence>
<dbReference type="PROSITE" id="PS50088">
    <property type="entry name" value="ANK_REPEAT"/>
    <property type="match status" value="3"/>
</dbReference>
<evidence type="ECO:0000259" key="4">
    <source>
        <dbReference type="Pfam" id="PF24883"/>
    </source>
</evidence>
<dbReference type="PANTHER" id="PTHR10039">
    <property type="entry name" value="AMELOGENIN"/>
    <property type="match status" value="1"/>
</dbReference>
<evidence type="ECO:0000256" key="3">
    <source>
        <dbReference type="SAM" id="Coils"/>
    </source>
</evidence>
<accession>A0A9N9PSG0</accession>
<name>A0A9N9PSG0_9HELO</name>
<sequence>MAELGVAASVIAVIQITAEVGKQLTQYGKAVKNAAKDVENIQNRLASIETILHKLDDLAKRVEKSGLPLETWPTLVPLGSSNGPLKETEKSMMALHAKIASVDGINKSLTERIKWPLKKKRVEEYLENIEQQKRIFMEFLKVENISQSVDTGLAISRLEKSDKDSRFDKVMTWLSDTDPSTNHNAARKKHEDRTGIWFTQGKRYQSWQEEPNSFLWLHGIPGSGKTILCSEIIEQTLELCESRPAFHLVYFYFSFQDTNKQKTTVLLRTIIKQLVNQLGSLPGSVLALYESYKFSQPPIDRLLSVLHVLLELPVSSEVFLVLDALDECPNDKAERDQLCQILIQIKGWGLQKLHTIITSRPEDDLKKSLTPLATSTPISIEDSVVKSDIQLFVKASLSQSKLKEWPADFRNEIEETLVNGAHGMFRWVDCQLVSLSKCLTRNDIKKALKSLPKTLDETYERILTSVDEEHRPKLALALKWISGATRPLTIKELAEAIVIDSTQEPPFQEENRLPDPNWIIPILSSLVVISTHVEHPNRDRKYLPYIEDPATLVKLAHFSVKEYLTSDRIRHSAASEFYMTNSVADEACAKGSLQYLCSCFASERITRSYSDLNEFPLLKYASESWYSHASIYQDLEVPEMDDLILKFLSTEETREPWLWLQDLDHGWFRPAELAIGYLGGPQEEMRKPISTPLYIAASLGWTKYLATLINQGVDIDQKGGWYGTALQGATFYNKPWAVNLLLNAGANANQMGGFSSHALEIACIRGHLDITKRLIEAGVDINTNVTSVGTPLQAASRRGEVAIMKVLIDAGAEVNAPPGDYDTALGEACLSKNLDAIKLLIESGADVNLRIVANDSGQDDNNDGEVDIGGYARAPPLEAAVCSGSVEVVSLLFEAGAVNDLRGTRGYTPLESVVEPLIRQFTGDHVQEMQKRREMARILLERGADVQLMKEDNREKLKMLLDDELCQQWLERYYLPCVQRLG</sequence>
<dbReference type="EMBL" id="CAJVRL010000081">
    <property type="protein sequence ID" value="CAG8957981.1"/>
    <property type="molecule type" value="Genomic_DNA"/>
</dbReference>
<dbReference type="Proteomes" id="UP000696280">
    <property type="component" value="Unassembled WGS sequence"/>
</dbReference>
<dbReference type="InterPro" id="IPR036770">
    <property type="entry name" value="Ankyrin_rpt-contain_sf"/>
</dbReference>
<evidence type="ECO:0000256" key="1">
    <source>
        <dbReference type="ARBA" id="ARBA00022737"/>
    </source>
</evidence>
<protein>
    <recommendedName>
        <fullName evidence="4">Nephrocystin 3-like N-terminal domain-containing protein</fullName>
    </recommendedName>
</protein>
<dbReference type="Gene3D" id="3.40.50.300">
    <property type="entry name" value="P-loop containing nucleotide triphosphate hydrolases"/>
    <property type="match status" value="1"/>
</dbReference>
<dbReference type="Gene3D" id="1.25.40.20">
    <property type="entry name" value="Ankyrin repeat-containing domain"/>
    <property type="match status" value="1"/>
</dbReference>
<feature type="coiled-coil region" evidence="3">
    <location>
        <begin position="24"/>
        <end position="58"/>
    </location>
</feature>
<dbReference type="SUPFAM" id="SSF52540">
    <property type="entry name" value="P-loop containing nucleoside triphosphate hydrolases"/>
    <property type="match status" value="1"/>
</dbReference>
<evidence type="ECO:0000313" key="6">
    <source>
        <dbReference type="Proteomes" id="UP000696280"/>
    </source>
</evidence>
<keyword evidence="2" id="KW-0040">ANK repeat</keyword>
<dbReference type="SUPFAM" id="SSF48403">
    <property type="entry name" value="Ankyrin repeat"/>
    <property type="match status" value="1"/>
</dbReference>
<dbReference type="Pfam" id="PF12796">
    <property type="entry name" value="Ank_2"/>
    <property type="match status" value="1"/>
</dbReference>
<dbReference type="SMART" id="SM00248">
    <property type="entry name" value="ANK"/>
    <property type="match status" value="7"/>
</dbReference>
<reference evidence="5" key="1">
    <citation type="submission" date="2021-07" db="EMBL/GenBank/DDBJ databases">
        <authorList>
            <person name="Durling M."/>
        </authorList>
    </citation>
    <scope>NUCLEOTIDE SEQUENCE</scope>
</reference>
<dbReference type="Pfam" id="PF24883">
    <property type="entry name" value="NPHP3_N"/>
    <property type="match status" value="1"/>
</dbReference>
<dbReference type="OrthoDB" id="4772757at2759"/>
<feature type="repeat" description="ANK" evidence="2">
    <location>
        <begin position="820"/>
        <end position="852"/>
    </location>
</feature>
<dbReference type="InterPro" id="IPR056884">
    <property type="entry name" value="NPHP3-like_N"/>
</dbReference>
<feature type="repeat" description="ANK" evidence="2">
    <location>
        <begin position="754"/>
        <end position="786"/>
    </location>
</feature>
<dbReference type="AlphaFoldDB" id="A0A9N9PSG0"/>
<keyword evidence="6" id="KW-1185">Reference proteome</keyword>
<keyword evidence="1" id="KW-0677">Repeat</keyword>
<gene>
    <name evidence="5" type="ORF">HYFRA_00000324</name>
</gene>
<dbReference type="InterPro" id="IPR027417">
    <property type="entry name" value="P-loop_NTPase"/>
</dbReference>
<feature type="repeat" description="ANK" evidence="2">
    <location>
        <begin position="787"/>
        <end position="819"/>
    </location>
</feature>
<dbReference type="InterPro" id="IPR002110">
    <property type="entry name" value="Ankyrin_rpt"/>
</dbReference>
<keyword evidence="3" id="KW-0175">Coiled coil</keyword>
<organism evidence="5 6">
    <name type="scientific">Hymenoscyphus fraxineus</name>
    <dbReference type="NCBI Taxonomy" id="746836"/>
    <lineage>
        <taxon>Eukaryota</taxon>
        <taxon>Fungi</taxon>
        <taxon>Dikarya</taxon>
        <taxon>Ascomycota</taxon>
        <taxon>Pezizomycotina</taxon>
        <taxon>Leotiomycetes</taxon>
        <taxon>Helotiales</taxon>
        <taxon>Helotiaceae</taxon>
        <taxon>Hymenoscyphus</taxon>
    </lineage>
</organism>
<dbReference type="PANTHER" id="PTHR10039:SF16">
    <property type="entry name" value="GPI INOSITOL-DEACYLASE"/>
    <property type="match status" value="1"/>
</dbReference>
<dbReference type="PROSITE" id="PS50297">
    <property type="entry name" value="ANK_REP_REGION"/>
    <property type="match status" value="2"/>
</dbReference>